<feature type="compositionally biased region" description="Basic and acidic residues" evidence="1">
    <location>
        <begin position="220"/>
        <end position="256"/>
    </location>
</feature>
<feature type="region of interest" description="Disordered" evidence="1">
    <location>
        <begin position="204"/>
        <end position="256"/>
    </location>
</feature>
<gene>
    <name evidence="2" type="ORF">LCGC14_1573710</name>
</gene>
<organism evidence="2">
    <name type="scientific">marine sediment metagenome</name>
    <dbReference type="NCBI Taxonomy" id="412755"/>
    <lineage>
        <taxon>unclassified sequences</taxon>
        <taxon>metagenomes</taxon>
        <taxon>ecological metagenomes</taxon>
    </lineage>
</organism>
<sequence>MPNKEIQLPTIIKDITLMSPGVWNEWTYPSEELKKAFELTDWNSHEVTSLFLDHPENSNNAAGSWAGRIINQKLLSDGTVKADLEVWDEATIINLTLAKAKFGVSPRVIGKENEETKTFTDFIFDNFSIVSKPAQSTAMIELSSKNLLEGLVVRQLNKEDYIINDTIRTAKMDEVRKKIISLAKEFGIEMSDLVYSTPSEKKKKKLKGGKKEMSDEEKNEEVKSEETSEENKAEESKGEESKGEESASGEENKELSDSDVLSIMNDNFEDFNLGGGEVIVLDELIDIVKKQYPNLKVEEIERHLADVKESYADTSKAYRKISWMPK</sequence>
<comment type="caution">
    <text evidence="2">The sequence shown here is derived from an EMBL/GenBank/DDBJ whole genome shotgun (WGS) entry which is preliminary data.</text>
</comment>
<dbReference type="AlphaFoldDB" id="A0A0F9J591"/>
<reference evidence="2" key="1">
    <citation type="journal article" date="2015" name="Nature">
        <title>Complex archaea that bridge the gap between prokaryotes and eukaryotes.</title>
        <authorList>
            <person name="Spang A."/>
            <person name="Saw J.H."/>
            <person name="Jorgensen S.L."/>
            <person name="Zaremba-Niedzwiedzka K."/>
            <person name="Martijn J."/>
            <person name="Lind A.E."/>
            <person name="van Eijk R."/>
            <person name="Schleper C."/>
            <person name="Guy L."/>
            <person name="Ettema T.J."/>
        </authorList>
    </citation>
    <scope>NUCLEOTIDE SEQUENCE</scope>
</reference>
<name>A0A0F9J591_9ZZZZ</name>
<protein>
    <submittedName>
        <fullName evidence="2">Uncharacterized protein</fullName>
    </submittedName>
</protein>
<evidence type="ECO:0000313" key="2">
    <source>
        <dbReference type="EMBL" id="KKM27544.1"/>
    </source>
</evidence>
<accession>A0A0F9J591</accession>
<dbReference type="EMBL" id="LAZR01012302">
    <property type="protein sequence ID" value="KKM27544.1"/>
    <property type="molecule type" value="Genomic_DNA"/>
</dbReference>
<proteinExistence type="predicted"/>
<evidence type="ECO:0000256" key="1">
    <source>
        <dbReference type="SAM" id="MobiDB-lite"/>
    </source>
</evidence>
<feature type="non-terminal residue" evidence="2">
    <location>
        <position position="326"/>
    </location>
</feature>